<dbReference type="KEGG" id="cmq:B840_09200"/>
<dbReference type="Proteomes" id="UP000031928">
    <property type="component" value="Chromosome"/>
</dbReference>
<dbReference type="HOGENOM" id="CLU_2988995_0_0_11"/>
<name>A0A0B6TNF4_9CORY</name>
<keyword evidence="1" id="KW-0812">Transmembrane</keyword>
<dbReference type="EMBL" id="CP007790">
    <property type="protein sequence ID" value="AJK69433.1"/>
    <property type="molecule type" value="Genomic_DNA"/>
</dbReference>
<keyword evidence="1" id="KW-0472">Membrane</keyword>
<dbReference type="AlphaFoldDB" id="A0A0B6TNF4"/>
<dbReference type="RefSeq" id="WP_156971885.1">
    <property type="nucleotide sequence ID" value="NZ_CP007790.1"/>
</dbReference>
<keyword evidence="1" id="KW-1133">Transmembrane helix</keyword>
<proteinExistence type="predicted"/>
<feature type="transmembrane region" description="Helical" evidence="1">
    <location>
        <begin position="15"/>
        <end position="35"/>
    </location>
</feature>
<sequence length="57" mass="6128">MNVILTAPLWLQVPLVMAIAVPLALVAAVALVRLIDALFLVTERTWQATAGADRTDD</sequence>
<gene>
    <name evidence="2" type="ORF">B840_09200</name>
</gene>
<dbReference type="STRING" id="1224162.B840_09200"/>
<protein>
    <submittedName>
        <fullName evidence="2">Uncharacterized protein</fullName>
    </submittedName>
</protein>
<organism evidence="2 3">
    <name type="scientific">Corynebacterium marinum DSM 44953</name>
    <dbReference type="NCBI Taxonomy" id="1224162"/>
    <lineage>
        <taxon>Bacteria</taxon>
        <taxon>Bacillati</taxon>
        <taxon>Actinomycetota</taxon>
        <taxon>Actinomycetes</taxon>
        <taxon>Mycobacteriales</taxon>
        <taxon>Corynebacteriaceae</taxon>
        <taxon>Corynebacterium</taxon>
    </lineage>
</organism>
<accession>A0A0B6TNF4</accession>
<keyword evidence="3" id="KW-1185">Reference proteome</keyword>
<evidence type="ECO:0000256" key="1">
    <source>
        <dbReference type="SAM" id="Phobius"/>
    </source>
</evidence>
<reference evidence="2 3" key="1">
    <citation type="submission" date="2014-05" db="EMBL/GenBank/DDBJ databases">
        <title>Complete genome sequence of Corynebacterium marinum DSM 44953.</title>
        <authorList>
            <person name="Schaffert L."/>
            <person name="Albersmeier A."/>
            <person name="Kalinowski J."/>
            <person name="Ruckert C."/>
        </authorList>
    </citation>
    <scope>NUCLEOTIDE SEQUENCE [LARGE SCALE GENOMIC DNA]</scope>
    <source>
        <strain evidence="2 3">DSM 44953</strain>
    </source>
</reference>
<evidence type="ECO:0000313" key="2">
    <source>
        <dbReference type="EMBL" id="AJK69433.1"/>
    </source>
</evidence>
<evidence type="ECO:0000313" key="3">
    <source>
        <dbReference type="Proteomes" id="UP000031928"/>
    </source>
</evidence>